<dbReference type="EMBL" id="DRQG01000109">
    <property type="protein sequence ID" value="HGY56388.1"/>
    <property type="molecule type" value="Genomic_DNA"/>
</dbReference>
<sequence length="111" mass="12821">MNGKLLIVDTSPYKNQDRLKSFIGSHNHPPLTIYFVGEGVIWLDDDYWDVIYNQDVVYYANAMDAIQYNVNFQSDVIFSSENTLEQLLGTAEKIIYLSHEDTIKPKINTRS</sequence>
<gene>
    <name evidence="1" type="ORF">ENK44_11830</name>
</gene>
<organism evidence="1">
    <name type="scientific">Caldithrix abyssi</name>
    <dbReference type="NCBI Taxonomy" id="187145"/>
    <lineage>
        <taxon>Bacteria</taxon>
        <taxon>Pseudomonadati</taxon>
        <taxon>Calditrichota</taxon>
        <taxon>Calditrichia</taxon>
        <taxon>Calditrichales</taxon>
        <taxon>Calditrichaceae</taxon>
        <taxon>Caldithrix</taxon>
    </lineage>
</organism>
<dbReference type="AlphaFoldDB" id="A0A7V4WVZ7"/>
<name>A0A7V4WVZ7_CALAY</name>
<evidence type="ECO:0000313" key="1">
    <source>
        <dbReference type="EMBL" id="HGY56388.1"/>
    </source>
</evidence>
<accession>A0A7V4WVZ7</accession>
<reference evidence="1" key="1">
    <citation type="journal article" date="2020" name="mSystems">
        <title>Genome- and Community-Level Interaction Insights into Carbon Utilization and Element Cycling Functions of Hydrothermarchaeota in Hydrothermal Sediment.</title>
        <authorList>
            <person name="Zhou Z."/>
            <person name="Liu Y."/>
            <person name="Xu W."/>
            <person name="Pan J."/>
            <person name="Luo Z.H."/>
            <person name="Li M."/>
        </authorList>
    </citation>
    <scope>NUCLEOTIDE SEQUENCE [LARGE SCALE GENOMIC DNA]</scope>
    <source>
        <strain evidence="1">HyVt-577</strain>
    </source>
</reference>
<protein>
    <submittedName>
        <fullName evidence="1">Uncharacterized protein</fullName>
    </submittedName>
</protein>
<comment type="caution">
    <text evidence="1">The sequence shown here is derived from an EMBL/GenBank/DDBJ whole genome shotgun (WGS) entry which is preliminary data.</text>
</comment>
<proteinExistence type="predicted"/>
<dbReference type="Proteomes" id="UP000885779">
    <property type="component" value="Unassembled WGS sequence"/>
</dbReference>